<name>A0AAE3XDM2_9DEIO</name>
<evidence type="ECO:0000313" key="1">
    <source>
        <dbReference type="EMBL" id="MDR6218567.1"/>
    </source>
</evidence>
<organism evidence="1 2">
    <name type="scientific">Deinococcus soli</name>
    <name type="common">ex Cha et al. 2016</name>
    <dbReference type="NCBI Taxonomy" id="1309411"/>
    <lineage>
        <taxon>Bacteria</taxon>
        <taxon>Thermotogati</taxon>
        <taxon>Deinococcota</taxon>
        <taxon>Deinococci</taxon>
        <taxon>Deinococcales</taxon>
        <taxon>Deinococcaceae</taxon>
        <taxon>Deinococcus</taxon>
    </lineage>
</organism>
<dbReference type="EMBL" id="JAVDQK010000005">
    <property type="protein sequence ID" value="MDR6218567.1"/>
    <property type="molecule type" value="Genomic_DNA"/>
</dbReference>
<dbReference type="Proteomes" id="UP001185331">
    <property type="component" value="Unassembled WGS sequence"/>
</dbReference>
<accession>A0AAE3XDM2</accession>
<proteinExistence type="predicted"/>
<gene>
    <name evidence="1" type="ORF">J2Y00_002164</name>
</gene>
<sequence>MTTDTPRSMTVLQKRHVLRRALDTEGLITLTDKGRSFTFLLVDAGGTLTVDGSWRHPLHPEEPCDGDRTYVSDVRMVYQQVSVHHPRGCGHAYFGSDFSEEQIIQWGVACLSDDELIAMGTQTALRSMAQEKSLRRGFYLDGLRAATERGEVRPWEAAQQYENEQARAHGLGQ</sequence>
<protein>
    <submittedName>
        <fullName evidence="1">Uncharacterized protein</fullName>
    </submittedName>
</protein>
<dbReference type="RefSeq" id="WP_309852884.1">
    <property type="nucleotide sequence ID" value="NZ_JAVDQJ010000004.1"/>
</dbReference>
<evidence type="ECO:0000313" key="2">
    <source>
        <dbReference type="Proteomes" id="UP001185331"/>
    </source>
</evidence>
<reference evidence="1" key="1">
    <citation type="submission" date="2023-07" db="EMBL/GenBank/DDBJ databases">
        <title>Sorghum-associated microbial communities from plants grown in Nebraska, USA.</title>
        <authorList>
            <person name="Schachtman D."/>
        </authorList>
    </citation>
    <scope>NUCLEOTIDE SEQUENCE</scope>
    <source>
        <strain evidence="1">BE330</strain>
    </source>
</reference>
<comment type="caution">
    <text evidence="1">The sequence shown here is derived from an EMBL/GenBank/DDBJ whole genome shotgun (WGS) entry which is preliminary data.</text>
</comment>
<dbReference type="AlphaFoldDB" id="A0AAE3XDM2"/>